<dbReference type="InterPro" id="IPR039355">
    <property type="entry name" value="Transcription_factor_GATA"/>
</dbReference>
<evidence type="ECO:0000313" key="11">
    <source>
        <dbReference type="EMBL" id="KIK61095.1"/>
    </source>
</evidence>
<feature type="domain" description="GATA-type" evidence="10">
    <location>
        <begin position="438"/>
        <end position="491"/>
    </location>
</feature>
<evidence type="ECO:0000256" key="7">
    <source>
        <dbReference type="ARBA" id="ARBA00023242"/>
    </source>
</evidence>
<dbReference type="PANTHER" id="PTHR10071:SF281">
    <property type="entry name" value="BOX A-BINDING FACTOR-RELATED"/>
    <property type="match status" value="1"/>
</dbReference>
<feature type="domain" description="GATA-type" evidence="10">
    <location>
        <begin position="507"/>
        <end position="555"/>
    </location>
</feature>
<feature type="compositionally biased region" description="Polar residues" evidence="9">
    <location>
        <begin position="799"/>
        <end position="816"/>
    </location>
</feature>
<evidence type="ECO:0000256" key="4">
    <source>
        <dbReference type="ARBA" id="ARBA00022833"/>
    </source>
</evidence>
<proteinExistence type="predicted"/>
<dbReference type="HOGENOM" id="CLU_009372_0_0_1"/>
<dbReference type="CDD" id="cd00202">
    <property type="entry name" value="ZnF_GATA"/>
    <property type="match status" value="2"/>
</dbReference>
<dbReference type="GO" id="GO:0005634">
    <property type="term" value="C:nucleus"/>
    <property type="evidence" value="ECO:0007669"/>
    <property type="project" value="UniProtKB-SubCell"/>
</dbReference>
<evidence type="ECO:0000259" key="10">
    <source>
        <dbReference type="PROSITE" id="PS50114"/>
    </source>
</evidence>
<dbReference type="Gene3D" id="3.30.50.10">
    <property type="entry name" value="Erythroid Transcription Factor GATA-1, subunit A"/>
    <property type="match status" value="2"/>
</dbReference>
<keyword evidence="6" id="KW-0804">Transcription</keyword>
<feature type="compositionally biased region" description="Polar residues" evidence="9">
    <location>
        <begin position="569"/>
        <end position="582"/>
    </location>
</feature>
<dbReference type="EMBL" id="KN834772">
    <property type="protein sequence ID" value="KIK61095.1"/>
    <property type="molecule type" value="Genomic_DNA"/>
</dbReference>
<feature type="region of interest" description="Disordered" evidence="9">
    <location>
        <begin position="797"/>
        <end position="817"/>
    </location>
</feature>
<keyword evidence="3 8" id="KW-0863">Zinc-finger</keyword>
<feature type="region of interest" description="Disordered" evidence="9">
    <location>
        <begin position="77"/>
        <end position="99"/>
    </location>
</feature>
<dbReference type="GO" id="GO:0000981">
    <property type="term" value="F:DNA-binding transcription factor activity, RNA polymerase II-specific"/>
    <property type="evidence" value="ECO:0007669"/>
    <property type="project" value="TreeGrafter"/>
</dbReference>
<sequence length="842" mass="91336">MPSILNLKFKGQKSFVAFTNLSDVDSITKTWKVCTKVATYLDQGQRLENLSWRLWHLQNLMVDIDNSKSKRELKKLSRNASDQLDKEKGRSIQELDGPDFKRNHFTDMIRQRAVEKERSREASQNAKSSTIKCMPFTFSIDMPAAAATARPFKKLDLKSSPESKKRLTIRTPPKLVADADDQALTQCGRKDDDTTFHFPSLFSNDFAPAALFAPSPTLTTSINYGEGPNAPNLANDNDSFSIPRPTIELPLDEILNGVDSGDSPGPWSPAFFNDKNTTNTTPLFSTTSLVNSNSNINTNTGANDPPVFYLPSTSDDLTSSTTLSSTPPVNETKLGPTTNIKSVSAPTKLRSVKTRSPTPRPNPTVCTSANSSGDTGSATPTSASGSTSTSMMGTSAATSGMTLPMPFNTKPPLQSAGALFKAERGNAATMNNMNNIPSGQTAECLNCGATHTPLWRRGLNDELNCNACGLYFKLHRRPRPKTMRNQYGKGHLEHNGLRPETAEVMTRCNNCHTTATPLWRKDDEGKTNCNACGLYYKQHGSARPISMKADVIRKRSRDNAKSISGGAEQRSTASENLSASSDVSRRASPSPELVFSDRISFGGNDRANPDASPSLVPDSSTVPNNMYDHLSGSTTGDNMDIEYPSSTQSGLMGMFRGGDSGNGESSPNSQSDNTHNPNSSLFTGGSGTSTNASLYHNIFNFQLPGPYKYEPHLQYSSYSLGTAIPLDRRPFPSGDYESDLHVDWSMSPQESTGFSLVFPSVRQNHQTPHMVSRQNFFSLAKSQENVGMLEVGCSAARPSHNSTSGITSTATSNASPDSIFLDPYQPFSNESSMSLAGFADSL</sequence>
<gene>
    <name evidence="11" type="ORF">GYMLUDRAFT_59059</name>
</gene>
<reference evidence="11 12" key="1">
    <citation type="submission" date="2014-04" db="EMBL/GenBank/DDBJ databases">
        <title>Evolutionary Origins and Diversification of the Mycorrhizal Mutualists.</title>
        <authorList>
            <consortium name="DOE Joint Genome Institute"/>
            <consortium name="Mycorrhizal Genomics Consortium"/>
            <person name="Kohler A."/>
            <person name="Kuo A."/>
            <person name="Nagy L.G."/>
            <person name="Floudas D."/>
            <person name="Copeland A."/>
            <person name="Barry K.W."/>
            <person name="Cichocki N."/>
            <person name="Veneault-Fourrey C."/>
            <person name="LaButti K."/>
            <person name="Lindquist E.A."/>
            <person name="Lipzen A."/>
            <person name="Lundell T."/>
            <person name="Morin E."/>
            <person name="Murat C."/>
            <person name="Riley R."/>
            <person name="Ohm R."/>
            <person name="Sun H."/>
            <person name="Tunlid A."/>
            <person name="Henrissat B."/>
            <person name="Grigoriev I.V."/>
            <person name="Hibbett D.S."/>
            <person name="Martin F."/>
        </authorList>
    </citation>
    <scope>NUCLEOTIDE SEQUENCE [LARGE SCALE GENOMIC DNA]</scope>
    <source>
        <strain evidence="11 12">FD-317 M1</strain>
    </source>
</reference>
<organism evidence="11 12">
    <name type="scientific">Collybiopsis luxurians FD-317 M1</name>
    <dbReference type="NCBI Taxonomy" id="944289"/>
    <lineage>
        <taxon>Eukaryota</taxon>
        <taxon>Fungi</taxon>
        <taxon>Dikarya</taxon>
        <taxon>Basidiomycota</taxon>
        <taxon>Agaricomycotina</taxon>
        <taxon>Agaricomycetes</taxon>
        <taxon>Agaricomycetidae</taxon>
        <taxon>Agaricales</taxon>
        <taxon>Marasmiineae</taxon>
        <taxon>Omphalotaceae</taxon>
        <taxon>Collybiopsis</taxon>
        <taxon>Collybiopsis luxurians</taxon>
    </lineage>
</organism>
<feature type="region of interest" description="Disordered" evidence="9">
    <location>
        <begin position="554"/>
        <end position="685"/>
    </location>
</feature>
<accession>A0A0D0BBK2</accession>
<dbReference type="InterPro" id="IPR013860">
    <property type="entry name" value="AreA_GATA"/>
</dbReference>
<evidence type="ECO:0000256" key="2">
    <source>
        <dbReference type="ARBA" id="ARBA00022723"/>
    </source>
</evidence>
<dbReference type="PROSITE" id="PS50114">
    <property type="entry name" value="GATA_ZN_FINGER_2"/>
    <property type="match status" value="2"/>
</dbReference>
<keyword evidence="2" id="KW-0479">Metal-binding</keyword>
<keyword evidence="7" id="KW-0539">Nucleus</keyword>
<dbReference type="PROSITE" id="PS00344">
    <property type="entry name" value="GATA_ZN_FINGER_1"/>
    <property type="match status" value="1"/>
</dbReference>
<dbReference type="GO" id="GO:0008270">
    <property type="term" value="F:zinc ion binding"/>
    <property type="evidence" value="ECO:0007669"/>
    <property type="project" value="UniProtKB-KW"/>
</dbReference>
<dbReference type="PANTHER" id="PTHR10071">
    <property type="entry name" value="TRANSCRIPTION FACTOR GATA FAMILY MEMBER"/>
    <property type="match status" value="1"/>
</dbReference>
<evidence type="ECO:0000256" key="9">
    <source>
        <dbReference type="SAM" id="MobiDB-lite"/>
    </source>
</evidence>
<feature type="compositionally biased region" description="Polar residues" evidence="9">
    <location>
        <begin position="335"/>
        <end position="345"/>
    </location>
</feature>
<dbReference type="OrthoDB" id="515401at2759"/>
<comment type="subcellular location">
    <subcellularLocation>
        <location evidence="1">Nucleus</location>
    </subcellularLocation>
</comment>
<evidence type="ECO:0000256" key="6">
    <source>
        <dbReference type="ARBA" id="ARBA00023163"/>
    </source>
</evidence>
<keyword evidence="12" id="KW-1185">Reference proteome</keyword>
<feature type="compositionally biased region" description="Basic and acidic residues" evidence="9">
    <location>
        <begin position="83"/>
        <end position="99"/>
    </location>
</feature>
<evidence type="ECO:0000256" key="5">
    <source>
        <dbReference type="ARBA" id="ARBA00023015"/>
    </source>
</evidence>
<evidence type="ECO:0000256" key="3">
    <source>
        <dbReference type="ARBA" id="ARBA00022771"/>
    </source>
</evidence>
<protein>
    <recommendedName>
        <fullName evidence="10">GATA-type domain-containing protein</fullName>
    </recommendedName>
</protein>
<dbReference type="SUPFAM" id="SSF57716">
    <property type="entry name" value="Glucocorticoid receptor-like (DNA-binding domain)"/>
    <property type="match status" value="2"/>
</dbReference>
<dbReference type="PRINTS" id="PR00619">
    <property type="entry name" value="GATAZNFINGER"/>
</dbReference>
<feature type="region of interest" description="Disordered" evidence="9">
    <location>
        <begin position="295"/>
        <end position="400"/>
    </location>
</feature>
<feature type="compositionally biased region" description="Low complexity" evidence="9">
    <location>
        <begin position="371"/>
        <end position="400"/>
    </location>
</feature>
<dbReference type="GO" id="GO:0000978">
    <property type="term" value="F:RNA polymerase II cis-regulatory region sequence-specific DNA binding"/>
    <property type="evidence" value="ECO:0007669"/>
    <property type="project" value="TreeGrafter"/>
</dbReference>
<keyword evidence="4" id="KW-0862">Zinc</keyword>
<dbReference type="GO" id="GO:0045944">
    <property type="term" value="P:positive regulation of transcription by RNA polymerase II"/>
    <property type="evidence" value="ECO:0007669"/>
    <property type="project" value="TreeGrafter"/>
</dbReference>
<evidence type="ECO:0000313" key="12">
    <source>
        <dbReference type="Proteomes" id="UP000053593"/>
    </source>
</evidence>
<dbReference type="InterPro" id="IPR000679">
    <property type="entry name" value="Znf_GATA"/>
</dbReference>
<evidence type="ECO:0000256" key="1">
    <source>
        <dbReference type="ARBA" id="ARBA00004123"/>
    </source>
</evidence>
<dbReference type="AlphaFoldDB" id="A0A0D0BBK2"/>
<dbReference type="GO" id="GO:0000122">
    <property type="term" value="P:negative regulation of transcription by RNA polymerase II"/>
    <property type="evidence" value="ECO:0007669"/>
    <property type="project" value="TreeGrafter"/>
</dbReference>
<evidence type="ECO:0000256" key="8">
    <source>
        <dbReference type="PROSITE-ProRule" id="PRU00094"/>
    </source>
</evidence>
<dbReference type="SMART" id="SM00401">
    <property type="entry name" value="ZnF_GATA"/>
    <property type="match status" value="2"/>
</dbReference>
<dbReference type="Pfam" id="PF08550">
    <property type="entry name" value="GATA_AreA"/>
    <property type="match status" value="1"/>
</dbReference>
<feature type="compositionally biased region" description="Low complexity" evidence="9">
    <location>
        <begin position="310"/>
        <end position="328"/>
    </location>
</feature>
<dbReference type="InterPro" id="IPR013088">
    <property type="entry name" value="Znf_NHR/GATA"/>
</dbReference>
<dbReference type="Pfam" id="PF00320">
    <property type="entry name" value="GATA"/>
    <property type="match status" value="2"/>
</dbReference>
<dbReference type="Proteomes" id="UP000053593">
    <property type="component" value="Unassembled WGS sequence"/>
</dbReference>
<feature type="compositionally biased region" description="Polar residues" evidence="9">
    <location>
        <begin position="662"/>
        <end position="678"/>
    </location>
</feature>
<name>A0A0D0BBK2_9AGAR</name>
<keyword evidence="5" id="KW-0805">Transcription regulation</keyword>